<evidence type="ECO:0000259" key="3">
    <source>
        <dbReference type="PROSITE" id="PS50930"/>
    </source>
</evidence>
<sequence length="234" mass="26960">MILNCLIVDDEPLARQQIEAYVQRIPFLKLAGTARNPLSAKAILDTVPIDLILLDIKMPHMSGIEFIKQSNIFQQVIFVTAFPEYAIEGFELEVTDYLMKPVTFERFSKAIDKARIKLRGSEAIKSIDFQPDFIYVKHNHRFEKVFIADILYIEAMLNYVNIITKRAKYTVYSSLKQIEKSLPPHKLLKIHKSYMVAIDAITAIEQQYLLIGNIKLPVSRTNKNSVMKVAQRDK</sequence>
<name>A0ABR9WEK6_9BACT</name>
<dbReference type="PANTHER" id="PTHR37299">
    <property type="entry name" value="TRANSCRIPTIONAL REGULATOR-RELATED"/>
    <property type="match status" value="1"/>
</dbReference>
<dbReference type="SMART" id="SM00850">
    <property type="entry name" value="LytTR"/>
    <property type="match status" value="1"/>
</dbReference>
<protein>
    <submittedName>
        <fullName evidence="4">Response regulator transcription factor</fullName>
    </submittedName>
</protein>
<accession>A0ABR9WEK6</accession>
<keyword evidence="5" id="KW-1185">Reference proteome</keyword>
<evidence type="ECO:0000313" key="5">
    <source>
        <dbReference type="Proteomes" id="UP000634134"/>
    </source>
</evidence>
<dbReference type="InterPro" id="IPR046947">
    <property type="entry name" value="LytR-like"/>
</dbReference>
<dbReference type="Gene3D" id="2.40.50.1020">
    <property type="entry name" value="LytTr DNA-binding domain"/>
    <property type="match status" value="1"/>
</dbReference>
<dbReference type="InterPro" id="IPR001789">
    <property type="entry name" value="Sig_transdc_resp-reg_receiver"/>
</dbReference>
<dbReference type="Proteomes" id="UP000634134">
    <property type="component" value="Unassembled WGS sequence"/>
</dbReference>
<feature type="modified residue" description="4-aspartylphosphate" evidence="1">
    <location>
        <position position="55"/>
    </location>
</feature>
<dbReference type="SMART" id="SM00448">
    <property type="entry name" value="REC"/>
    <property type="match status" value="1"/>
</dbReference>
<organism evidence="4 5">
    <name type="scientific">Dyadobacter subterraneus</name>
    <dbReference type="NCBI Taxonomy" id="2773304"/>
    <lineage>
        <taxon>Bacteria</taxon>
        <taxon>Pseudomonadati</taxon>
        <taxon>Bacteroidota</taxon>
        <taxon>Cytophagia</taxon>
        <taxon>Cytophagales</taxon>
        <taxon>Spirosomataceae</taxon>
        <taxon>Dyadobacter</taxon>
    </lineage>
</organism>
<dbReference type="Gene3D" id="3.40.50.2300">
    <property type="match status" value="1"/>
</dbReference>
<dbReference type="EMBL" id="JACYGY010000001">
    <property type="protein sequence ID" value="MBE9463833.1"/>
    <property type="molecule type" value="Genomic_DNA"/>
</dbReference>
<reference evidence="5" key="1">
    <citation type="submission" date="2023-07" db="EMBL/GenBank/DDBJ databases">
        <title>Dyadobacter sp. nov 'subterranea' isolated from contaminted grondwater.</title>
        <authorList>
            <person name="Szabo I."/>
            <person name="Al-Omari J."/>
            <person name="Szerdahelyi S.G."/>
            <person name="Rado J."/>
        </authorList>
    </citation>
    <scope>NUCLEOTIDE SEQUENCE [LARGE SCALE GENOMIC DNA]</scope>
    <source>
        <strain evidence="5">UP-52</strain>
    </source>
</reference>
<comment type="caution">
    <text evidence="4">The sequence shown here is derived from an EMBL/GenBank/DDBJ whole genome shotgun (WGS) entry which is preliminary data.</text>
</comment>
<evidence type="ECO:0000313" key="4">
    <source>
        <dbReference type="EMBL" id="MBE9463833.1"/>
    </source>
</evidence>
<dbReference type="Pfam" id="PF04397">
    <property type="entry name" value="LytTR"/>
    <property type="match status" value="1"/>
</dbReference>
<evidence type="ECO:0000259" key="2">
    <source>
        <dbReference type="PROSITE" id="PS50110"/>
    </source>
</evidence>
<dbReference type="Pfam" id="PF00072">
    <property type="entry name" value="Response_reg"/>
    <property type="match status" value="1"/>
</dbReference>
<dbReference type="SUPFAM" id="SSF52172">
    <property type="entry name" value="CheY-like"/>
    <property type="match status" value="1"/>
</dbReference>
<feature type="domain" description="HTH LytTR-type" evidence="3">
    <location>
        <begin position="134"/>
        <end position="232"/>
    </location>
</feature>
<dbReference type="InterPro" id="IPR011006">
    <property type="entry name" value="CheY-like_superfamily"/>
</dbReference>
<dbReference type="InterPro" id="IPR007492">
    <property type="entry name" value="LytTR_DNA-bd_dom"/>
</dbReference>
<dbReference type="RefSeq" id="WP_194121935.1">
    <property type="nucleotide sequence ID" value="NZ_JACYGY010000001.1"/>
</dbReference>
<keyword evidence="1" id="KW-0597">Phosphoprotein</keyword>
<gene>
    <name evidence="4" type="ORF">IEE83_18270</name>
</gene>
<feature type="domain" description="Response regulatory" evidence="2">
    <location>
        <begin position="4"/>
        <end position="115"/>
    </location>
</feature>
<dbReference type="PROSITE" id="PS50110">
    <property type="entry name" value="RESPONSE_REGULATORY"/>
    <property type="match status" value="1"/>
</dbReference>
<dbReference type="PANTHER" id="PTHR37299:SF1">
    <property type="entry name" value="STAGE 0 SPORULATION PROTEIN A HOMOLOG"/>
    <property type="match status" value="1"/>
</dbReference>
<proteinExistence type="predicted"/>
<dbReference type="PROSITE" id="PS50930">
    <property type="entry name" value="HTH_LYTTR"/>
    <property type="match status" value="1"/>
</dbReference>
<evidence type="ECO:0000256" key="1">
    <source>
        <dbReference type="PROSITE-ProRule" id="PRU00169"/>
    </source>
</evidence>